<gene>
    <name evidence="1" type="ORF">F2Q68_00016392</name>
</gene>
<proteinExistence type="predicted"/>
<accession>A0A8S9HKM0</accession>
<evidence type="ECO:0000313" key="1">
    <source>
        <dbReference type="EMBL" id="KAF2557914.1"/>
    </source>
</evidence>
<evidence type="ECO:0000313" key="2">
    <source>
        <dbReference type="Proteomes" id="UP000712281"/>
    </source>
</evidence>
<sequence>MSGSACGLRRLFAGSGLSVLVDFSGLIRVSLWCRRRPILLLCVVKRAPEDITTSVGGGESLAGLCRWGWYFQLGPTLIRVPQIFFGNDQSFELGLGFLCVDLCSLTPNIGLDKSQLTFYGSRWRQLTLRFLGLCLGS</sequence>
<name>A0A8S9HKM0_BRACR</name>
<dbReference type="AlphaFoldDB" id="A0A8S9HKM0"/>
<dbReference type="EMBL" id="QGKW02001940">
    <property type="protein sequence ID" value="KAF2557914.1"/>
    <property type="molecule type" value="Genomic_DNA"/>
</dbReference>
<dbReference type="Proteomes" id="UP000712281">
    <property type="component" value="Unassembled WGS sequence"/>
</dbReference>
<organism evidence="1 2">
    <name type="scientific">Brassica cretica</name>
    <name type="common">Mustard</name>
    <dbReference type="NCBI Taxonomy" id="69181"/>
    <lineage>
        <taxon>Eukaryota</taxon>
        <taxon>Viridiplantae</taxon>
        <taxon>Streptophyta</taxon>
        <taxon>Embryophyta</taxon>
        <taxon>Tracheophyta</taxon>
        <taxon>Spermatophyta</taxon>
        <taxon>Magnoliopsida</taxon>
        <taxon>eudicotyledons</taxon>
        <taxon>Gunneridae</taxon>
        <taxon>Pentapetalae</taxon>
        <taxon>rosids</taxon>
        <taxon>malvids</taxon>
        <taxon>Brassicales</taxon>
        <taxon>Brassicaceae</taxon>
        <taxon>Brassiceae</taxon>
        <taxon>Brassica</taxon>
    </lineage>
</organism>
<comment type="caution">
    <text evidence="1">The sequence shown here is derived from an EMBL/GenBank/DDBJ whole genome shotgun (WGS) entry which is preliminary data.</text>
</comment>
<protein>
    <submittedName>
        <fullName evidence="1">Uncharacterized protein</fullName>
    </submittedName>
</protein>
<reference evidence="1" key="1">
    <citation type="submission" date="2019-12" db="EMBL/GenBank/DDBJ databases">
        <title>Genome sequencing and annotation of Brassica cretica.</title>
        <authorList>
            <person name="Studholme D.J."/>
            <person name="Sarris P.F."/>
        </authorList>
    </citation>
    <scope>NUCLEOTIDE SEQUENCE</scope>
    <source>
        <strain evidence="1">PFS-001/15</strain>
        <tissue evidence="1">Leaf</tissue>
    </source>
</reference>